<name>A0A1I3BAH5_9FIRM</name>
<organism evidence="4 5">
    <name type="scientific">Tindallia magadiensis</name>
    <dbReference type="NCBI Taxonomy" id="69895"/>
    <lineage>
        <taxon>Bacteria</taxon>
        <taxon>Bacillati</taxon>
        <taxon>Bacillota</taxon>
        <taxon>Clostridia</taxon>
        <taxon>Peptostreptococcales</taxon>
        <taxon>Tindalliaceae</taxon>
        <taxon>Tindallia</taxon>
    </lineage>
</organism>
<proteinExistence type="predicted"/>
<gene>
    <name evidence="4" type="ORF">SAMN05192551_101687</name>
</gene>
<feature type="domain" description="CBS" evidence="3">
    <location>
        <begin position="102"/>
        <end position="157"/>
    </location>
</feature>
<accession>A0A1I3BAH5</accession>
<evidence type="ECO:0000256" key="2">
    <source>
        <dbReference type="PROSITE-ProRule" id="PRU00703"/>
    </source>
</evidence>
<evidence type="ECO:0000313" key="4">
    <source>
        <dbReference type="EMBL" id="SFH59252.1"/>
    </source>
</evidence>
<dbReference type="OrthoDB" id="9790355at2"/>
<dbReference type="InterPro" id="IPR000644">
    <property type="entry name" value="CBS_dom"/>
</dbReference>
<evidence type="ECO:0000256" key="1">
    <source>
        <dbReference type="ARBA" id="ARBA00023122"/>
    </source>
</evidence>
<dbReference type="InterPro" id="IPR046342">
    <property type="entry name" value="CBS_dom_sf"/>
</dbReference>
<reference evidence="5" key="1">
    <citation type="submission" date="2016-10" db="EMBL/GenBank/DDBJ databases">
        <authorList>
            <person name="Varghese N."/>
            <person name="Submissions S."/>
        </authorList>
    </citation>
    <scope>NUCLEOTIDE SEQUENCE [LARGE SCALE GENOMIC DNA]</scope>
    <source>
        <strain evidence="5">Z-7934</strain>
    </source>
</reference>
<dbReference type="Gene3D" id="3.10.580.10">
    <property type="entry name" value="CBS-domain"/>
    <property type="match status" value="1"/>
</dbReference>
<evidence type="ECO:0000313" key="5">
    <source>
        <dbReference type="Proteomes" id="UP000199287"/>
    </source>
</evidence>
<keyword evidence="5" id="KW-1185">Reference proteome</keyword>
<dbReference type="SUPFAM" id="SSF54631">
    <property type="entry name" value="CBS-domain pair"/>
    <property type="match status" value="1"/>
</dbReference>
<sequence>MKVEAKNIMNSKVISVTIGTTLKEAVRIFADHKISALPVVDMEEKLVGILSETDIVEYCSTLHVVPMLDSSGWISPYENPGEIYDYKQGFELLEKTKVEKLMSRKVVTVQKDTIGPDIARIMKKKKINHVPVLDKEGKLCGIIARADLINYLASTGE</sequence>
<dbReference type="PROSITE" id="PS51371">
    <property type="entry name" value="CBS"/>
    <property type="match status" value="2"/>
</dbReference>
<dbReference type="EMBL" id="FOQA01000001">
    <property type="protein sequence ID" value="SFH59252.1"/>
    <property type="molecule type" value="Genomic_DNA"/>
</dbReference>
<evidence type="ECO:0000259" key="3">
    <source>
        <dbReference type="PROSITE" id="PS51371"/>
    </source>
</evidence>
<dbReference type="PANTHER" id="PTHR43080:SF2">
    <property type="entry name" value="CBS DOMAIN-CONTAINING PROTEIN"/>
    <property type="match status" value="1"/>
</dbReference>
<dbReference type="Pfam" id="PF00571">
    <property type="entry name" value="CBS"/>
    <property type="match status" value="2"/>
</dbReference>
<dbReference type="PANTHER" id="PTHR43080">
    <property type="entry name" value="CBS DOMAIN-CONTAINING PROTEIN CBSX3, MITOCHONDRIAL"/>
    <property type="match status" value="1"/>
</dbReference>
<keyword evidence="1 2" id="KW-0129">CBS domain</keyword>
<dbReference type="RefSeq" id="WP_093369717.1">
    <property type="nucleotide sequence ID" value="NZ_FOQA01000001.1"/>
</dbReference>
<protein>
    <submittedName>
        <fullName evidence="4">CBS domain-containing protein</fullName>
    </submittedName>
</protein>
<dbReference type="Proteomes" id="UP000199287">
    <property type="component" value="Unassembled WGS sequence"/>
</dbReference>
<dbReference type="CDD" id="cd04586">
    <property type="entry name" value="CBS_pair_BON_assoc"/>
    <property type="match status" value="1"/>
</dbReference>
<dbReference type="SMART" id="SM00116">
    <property type="entry name" value="CBS"/>
    <property type="match status" value="2"/>
</dbReference>
<dbReference type="AlphaFoldDB" id="A0A1I3BAH5"/>
<feature type="domain" description="CBS" evidence="3">
    <location>
        <begin position="9"/>
        <end position="67"/>
    </location>
</feature>
<dbReference type="InterPro" id="IPR051257">
    <property type="entry name" value="Diverse_CBS-Domain"/>
</dbReference>
<dbReference type="STRING" id="69895.SAMN05192551_101687"/>